<reference evidence="3 4" key="1">
    <citation type="journal article" date="2016" name="Sci. Rep.">
        <title>Peltaster fructicola genome reveals evolution from an invasive phytopathogen to an ectophytic parasite.</title>
        <authorList>
            <person name="Xu C."/>
            <person name="Chen H."/>
            <person name="Gleason M.L."/>
            <person name="Xu J.R."/>
            <person name="Liu H."/>
            <person name="Zhang R."/>
            <person name="Sun G."/>
        </authorList>
    </citation>
    <scope>NUCLEOTIDE SEQUENCE [LARGE SCALE GENOMIC DNA]</scope>
    <source>
        <strain evidence="3 4">LNHT1506</strain>
    </source>
</reference>
<feature type="region of interest" description="Disordered" evidence="1">
    <location>
        <begin position="302"/>
        <end position="333"/>
    </location>
</feature>
<evidence type="ECO:0000313" key="3">
    <source>
        <dbReference type="EMBL" id="QIW98034.1"/>
    </source>
</evidence>
<accession>A0A6H0XTR3</accession>
<dbReference type="PANTHER" id="PTHR28051">
    <property type="entry name" value="PROTEIN MTL1-RELATED"/>
    <property type="match status" value="1"/>
</dbReference>
<feature type="compositionally biased region" description="Low complexity" evidence="1">
    <location>
        <begin position="391"/>
        <end position="405"/>
    </location>
</feature>
<feature type="compositionally biased region" description="Polar residues" evidence="1">
    <location>
        <begin position="410"/>
        <end position="432"/>
    </location>
</feature>
<feature type="compositionally biased region" description="Low complexity" evidence="1">
    <location>
        <begin position="48"/>
        <end position="66"/>
    </location>
</feature>
<dbReference type="OrthoDB" id="5563539at2759"/>
<dbReference type="InterPro" id="IPR013860">
    <property type="entry name" value="AreA_GATA"/>
</dbReference>
<feature type="compositionally biased region" description="Acidic residues" evidence="1">
    <location>
        <begin position="465"/>
        <end position="475"/>
    </location>
</feature>
<dbReference type="EMBL" id="CP051140">
    <property type="protein sequence ID" value="QIW98034.1"/>
    <property type="molecule type" value="Genomic_DNA"/>
</dbReference>
<name>A0A6H0XTR3_9PEZI</name>
<evidence type="ECO:0000313" key="4">
    <source>
        <dbReference type="Proteomes" id="UP000503462"/>
    </source>
</evidence>
<evidence type="ECO:0000259" key="2">
    <source>
        <dbReference type="Pfam" id="PF08550"/>
    </source>
</evidence>
<sequence>MAEVLSPQPDSQTAFYTSQDHSATSTYFISPNLAAHNSNSVLNAGAASSLRSHPSSTSLSSRTSTSDFSNLLSLATPPSSVGSSLEDKYRQELDEDDDDYPHFEFDTQFIDHDDEQAEQEEQASTDTTISDTSLPTPTVVDDTAVGQQPSQHVDYLSHNWREEDVWSSWRHIVSQRRVYGQQSRLENAAWRTWVKNKYKLRTVSPETLNWLKESDVTWLYGPLKPAQSHPISQPESETESRISKNNSFILNKKPILKKRSMSEVMLQRSLSTSSLLQQAAASVQAQGRRAWRQEDFPASALVSEASSRDAPASVCSTSSSGTQTPSECREKKHIRFDDTVEQCIAVEAKPEEYDDDESDTEERPGSSLSSNSSDEGLVMMRKPRRPGMYIRHSSSRGSRSSSQSRKTIETLPSTTLKYRTDSPEVSEQQQQAAMAKFGSRPRLSPSASQETLRPSRPSRNFLLGNDEDNDEEAEETSWSFGSSNPRSSLGAAASSSENLKRSALPHSRSSMEHHHQQDDESSRQLQGLESEPGAYGVQGLRRTESGMFMPEDDEDDMIATGLFGRISETVNTARDIAHVIWNVGWRK</sequence>
<dbReference type="InterPro" id="IPR052292">
    <property type="entry name" value="Glucose_repression_reg"/>
</dbReference>
<organism evidence="3 4">
    <name type="scientific">Peltaster fructicola</name>
    <dbReference type="NCBI Taxonomy" id="286661"/>
    <lineage>
        <taxon>Eukaryota</taxon>
        <taxon>Fungi</taxon>
        <taxon>Dikarya</taxon>
        <taxon>Ascomycota</taxon>
        <taxon>Pezizomycotina</taxon>
        <taxon>Dothideomycetes</taxon>
        <taxon>Dothideomycetes incertae sedis</taxon>
        <taxon>Peltaster</taxon>
    </lineage>
</organism>
<feature type="compositionally biased region" description="Polar residues" evidence="1">
    <location>
        <begin position="314"/>
        <end position="326"/>
    </location>
</feature>
<dbReference type="AlphaFoldDB" id="A0A6H0XTR3"/>
<feature type="compositionally biased region" description="Polar residues" evidence="1">
    <location>
        <begin position="67"/>
        <end position="83"/>
    </location>
</feature>
<feature type="region of interest" description="Disordered" evidence="1">
    <location>
        <begin position="48"/>
        <end position="85"/>
    </location>
</feature>
<dbReference type="GO" id="GO:0005773">
    <property type="term" value="C:vacuole"/>
    <property type="evidence" value="ECO:0007669"/>
    <property type="project" value="GOC"/>
</dbReference>
<evidence type="ECO:0000256" key="1">
    <source>
        <dbReference type="SAM" id="MobiDB-lite"/>
    </source>
</evidence>
<feature type="region of interest" description="Disordered" evidence="1">
    <location>
        <begin position="116"/>
        <end position="135"/>
    </location>
</feature>
<gene>
    <name evidence="3" type="ORF">AMS68_003552</name>
</gene>
<feature type="domain" description="Nitrogen regulatory protein areA GATA-like" evidence="2">
    <location>
        <begin position="168"/>
        <end position="193"/>
    </location>
</feature>
<proteinExistence type="predicted"/>
<feature type="compositionally biased region" description="Polar residues" evidence="1">
    <location>
        <begin position="476"/>
        <end position="497"/>
    </location>
</feature>
<feature type="compositionally biased region" description="Basic and acidic residues" evidence="1">
    <location>
        <begin position="509"/>
        <end position="522"/>
    </location>
</feature>
<dbReference type="GO" id="GO:0007039">
    <property type="term" value="P:protein catabolic process in the vacuole"/>
    <property type="evidence" value="ECO:0007669"/>
    <property type="project" value="TreeGrafter"/>
</dbReference>
<dbReference type="Proteomes" id="UP000503462">
    <property type="component" value="Chromosome 2"/>
</dbReference>
<dbReference type="Pfam" id="PF08550">
    <property type="entry name" value="GATA_AreA"/>
    <property type="match status" value="1"/>
</dbReference>
<dbReference type="GO" id="GO:0042149">
    <property type="term" value="P:cellular response to glucose starvation"/>
    <property type="evidence" value="ECO:0007669"/>
    <property type="project" value="TreeGrafter"/>
</dbReference>
<keyword evidence="4" id="KW-1185">Reference proteome</keyword>
<protein>
    <recommendedName>
        <fullName evidence="2">Nitrogen regulatory protein areA GATA-like domain-containing protein</fullName>
    </recommendedName>
</protein>
<feature type="region of interest" description="Disordered" evidence="1">
    <location>
        <begin position="348"/>
        <end position="541"/>
    </location>
</feature>
<dbReference type="PANTHER" id="PTHR28051:SF1">
    <property type="entry name" value="PROTEIN MTL1-RELATED"/>
    <property type="match status" value="1"/>
</dbReference>